<evidence type="ECO:0000313" key="1">
    <source>
        <dbReference type="EMBL" id="KAJ3664748.1"/>
    </source>
</evidence>
<comment type="caution">
    <text evidence="1">The sequence shown here is derived from an EMBL/GenBank/DDBJ whole genome shotgun (WGS) entry which is preliminary data.</text>
</comment>
<sequence>MAVACRSSSTRFFEITTNSAITVKNDTVSASSTGSRYVAVNFELNYWETSKQLVCIVSSSEYELCDPASNNTACNSFQLGKNLLRGFTPRLRELESADGVENPSAKNPKSNCSRVPDNYRYEVFARNFSPICI</sequence>
<dbReference type="AlphaFoldDB" id="A0AA38MRL7"/>
<accession>A0AA38MRL7</accession>
<protein>
    <submittedName>
        <fullName evidence="1">Uncharacterized protein</fullName>
    </submittedName>
</protein>
<name>A0AA38MRL7_9CUCU</name>
<dbReference type="EMBL" id="JALNTZ010000001">
    <property type="protein sequence ID" value="KAJ3664748.1"/>
    <property type="molecule type" value="Genomic_DNA"/>
</dbReference>
<gene>
    <name evidence="1" type="ORF">Zmor_000294</name>
</gene>
<organism evidence="1 2">
    <name type="scientific">Zophobas morio</name>
    <dbReference type="NCBI Taxonomy" id="2755281"/>
    <lineage>
        <taxon>Eukaryota</taxon>
        <taxon>Metazoa</taxon>
        <taxon>Ecdysozoa</taxon>
        <taxon>Arthropoda</taxon>
        <taxon>Hexapoda</taxon>
        <taxon>Insecta</taxon>
        <taxon>Pterygota</taxon>
        <taxon>Neoptera</taxon>
        <taxon>Endopterygota</taxon>
        <taxon>Coleoptera</taxon>
        <taxon>Polyphaga</taxon>
        <taxon>Cucujiformia</taxon>
        <taxon>Tenebrionidae</taxon>
        <taxon>Zophobas</taxon>
    </lineage>
</organism>
<reference evidence="1" key="1">
    <citation type="journal article" date="2023" name="G3 (Bethesda)">
        <title>Whole genome assemblies of Zophobas morio and Tenebrio molitor.</title>
        <authorList>
            <person name="Kaur S."/>
            <person name="Stinson S.A."/>
            <person name="diCenzo G.C."/>
        </authorList>
    </citation>
    <scope>NUCLEOTIDE SEQUENCE</scope>
    <source>
        <strain evidence="1">QUZm001</strain>
    </source>
</reference>
<keyword evidence="2" id="KW-1185">Reference proteome</keyword>
<proteinExistence type="predicted"/>
<dbReference type="Proteomes" id="UP001168821">
    <property type="component" value="Unassembled WGS sequence"/>
</dbReference>
<evidence type="ECO:0000313" key="2">
    <source>
        <dbReference type="Proteomes" id="UP001168821"/>
    </source>
</evidence>